<protein>
    <recommendedName>
        <fullName evidence="8">Xylanolytic transcriptional activator regulatory domain-containing protein</fullName>
    </recommendedName>
</protein>
<organism evidence="9">
    <name type="scientific">Bionectria ochroleuca</name>
    <name type="common">Gliocladium roseum</name>
    <dbReference type="NCBI Taxonomy" id="29856"/>
    <lineage>
        <taxon>Eukaryota</taxon>
        <taxon>Fungi</taxon>
        <taxon>Dikarya</taxon>
        <taxon>Ascomycota</taxon>
        <taxon>Pezizomycotina</taxon>
        <taxon>Sordariomycetes</taxon>
        <taxon>Hypocreomycetidae</taxon>
        <taxon>Hypocreales</taxon>
        <taxon>Bionectriaceae</taxon>
        <taxon>Clonostachys</taxon>
    </lineage>
</organism>
<evidence type="ECO:0000256" key="6">
    <source>
        <dbReference type="ARBA" id="ARBA00023242"/>
    </source>
</evidence>
<dbReference type="Pfam" id="PF04082">
    <property type="entry name" value="Fungal_trans"/>
    <property type="match status" value="1"/>
</dbReference>
<dbReference type="GO" id="GO:0005634">
    <property type="term" value="C:nucleus"/>
    <property type="evidence" value="ECO:0007669"/>
    <property type="project" value="UniProtKB-SubCell"/>
</dbReference>
<evidence type="ECO:0000256" key="1">
    <source>
        <dbReference type="ARBA" id="ARBA00004123"/>
    </source>
</evidence>
<feature type="region of interest" description="Disordered" evidence="7">
    <location>
        <begin position="167"/>
        <end position="206"/>
    </location>
</feature>
<keyword evidence="2" id="KW-0479">Metal-binding</keyword>
<evidence type="ECO:0000256" key="4">
    <source>
        <dbReference type="ARBA" id="ARBA00022771"/>
    </source>
</evidence>
<dbReference type="GO" id="GO:0000981">
    <property type="term" value="F:DNA-binding transcription factor activity, RNA polymerase II-specific"/>
    <property type="evidence" value="ECO:0007669"/>
    <property type="project" value="InterPro"/>
</dbReference>
<dbReference type="InterPro" id="IPR051059">
    <property type="entry name" value="VerF-like"/>
</dbReference>
<feature type="non-terminal residue" evidence="9">
    <location>
        <position position="1"/>
    </location>
</feature>
<sequence length="763" mass="85044">FAGNCSNALSICADTNAPIPKRSPSLARADSLFPETPSAVDIESEGQDSMLIDSHIDAIDLRLEHHNATRNETNEPQSDCVPASQQIARAPLIPDSQLAMEGVGLIGTWDSGFEEQLDGFWPDFDFNPSLLFPSSFATNYPMNFLPHPQLDPEHNHDETLSRFASRLPSVVPHAEEDRDPETRPGHQDDRIPRTANDASRKPTKPWCLSRDDYRRIASSLRRHQSLLPPDFEIPTRHALCRWIEGYFSGFHEHLPFIHLPTINPVTEPPELILAIIAVGARYRFQRQQSHSLYKAARSLVDYQIQQQDAYFTPPSVSNNPGILTDGSAVGSTKNTNFSPASAGPVLNSQALDPAGEQGTRNVKTMQAMILLIALGTWNHQHLLKDSFSMASQLAHMIRGEGNIEDAANADCGWEHWVRAEEAIRTKTVAFCFMNLHSITYNITPKLMLRDVGAMSLPAPESLWRAKNENAWRAARSTDSYVTTSIQNGFGKLFDEERETSPQLSISSFGSYVLIHCIIQTIFFNRQASLDFFQTGDISISVNDLAKFEYGLKIWQKNWETTKDSSLDPLAPGGPLSFNSTALFRVAYIRLYADLGHCRQLESRDPERIAIAFNSAPLLKRSSGVNLAALQSAHSLSIPVRIGIEFVARTQTLTWSIVHSLGNLECAWFLSKWLQTVAEAARDEPVGKEEKRILSIVTCILNDTDFGPIIRSEVNEVKRVKLMAMAVLRLWALTFKGAHVFDIMGTIGNGLNLCADKLQLGLEY</sequence>
<feature type="compositionally biased region" description="Basic and acidic residues" evidence="7">
    <location>
        <begin position="173"/>
        <end position="192"/>
    </location>
</feature>
<dbReference type="AlphaFoldDB" id="A0A0B7KTB1"/>
<name>A0A0B7KTB1_BIOOC</name>
<evidence type="ECO:0000256" key="7">
    <source>
        <dbReference type="SAM" id="MobiDB-lite"/>
    </source>
</evidence>
<reference evidence="9" key="1">
    <citation type="submission" date="2015-01" db="EMBL/GenBank/DDBJ databases">
        <authorList>
            <person name="Durling Mikael"/>
        </authorList>
    </citation>
    <scope>NUCLEOTIDE SEQUENCE</scope>
</reference>
<dbReference type="GO" id="GO:0006351">
    <property type="term" value="P:DNA-templated transcription"/>
    <property type="evidence" value="ECO:0007669"/>
    <property type="project" value="InterPro"/>
</dbReference>
<comment type="subcellular location">
    <subcellularLocation>
        <location evidence="1">Nucleus</location>
    </subcellularLocation>
</comment>
<dbReference type="GO" id="GO:0000785">
    <property type="term" value="C:chromatin"/>
    <property type="evidence" value="ECO:0007669"/>
    <property type="project" value="TreeGrafter"/>
</dbReference>
<evidence type="ECO:0000256" key="3">
    <source>
        <dbReference type="ARBA" id="ARBA00022737"/>
    </source>
</evidence>
<dbReference type="InterPro" id="IPR007219">
    <property type="entry name" value="XnlR_reg_dom"/>
</dbReference>
<dbReference type="EMBL" id="CDPU01000392">
    <property type="protein sequence ID" value="CEO58146.1"/>
    <property type="molecule type" value="Genomic_DNA"/>
</dbReference>
<proteinExistence type="predicted"/>
<feature type="domain" description="Xylanolytic transcriptional activator regulatory" evidence="8">
    <location>
        <begin position="245"/>
        <end position="525"/>
    </location>
</feature>
<keyword evidence="4" id="KW-0863">Zinc-finger</keyword>
<evidence type="ECO:0000256" key="5">
    <source>
        <dbReference type="ARBA" id="ARBA00022833"/>
    </source>
</evidence>
<evidence type="ECO:0000256" key="2">
    <source>
        <dbReference type="ARBA" id="ARBA00022723"/>
    </source>
</evidence>
<feature type="non-terminal residue" evidence="9">
    <location>
        <position position="763"/>
    </location>
</feature>
<dbReference type="GO" id="GO:0000978">
    <property type="term" value="F:RNA polymerase II cis-regulatory region sequence-specific DNA binding"/>
    <property type="evidence" value="ECO:0007669"/>
    <property type="project" value="InterPro"/>
</dbReference>
<keyword evidence="5" id="KW-0862">Zinc</keyword>
<dbReference type="PANTHER" id="PTHR40626">
    <property type="entry name" value="MIP31509P"/>
    <property type="match status" value="1"/>
</dbReference>
<keyword evidence="3" id="KW-0677">Repeat</keyword>
<keyword evidence="6" id="KW-0539">Nucleus</keyword>
<evidence type="ECO:0000259" key="8">
    <source>
        <dbReference type="Pfam" id="PF04082"/>
    </source>
</evidence>
<dbReference type="CDD" id="cd12148">
    <property type="entry name" value="fungal_TF_MHR"/>
    <property type="match status" value="1"/>
</dbReference>
<evidence type="ECO:0000313" key="9">
    <source>
        <dbReference type="EMBL" id="CEO58146.1"/>
    </source>
</evidence>
<gene>
    <name evidence="9" type="ORF">BN869_000014204_1</name>
</gene>
<dbReference type="PANTHER" id="PTHR40626:SF10">
    <property type="entry name" value="C2H2-TYPE DOMAIN-CONTAINING PROTEIN"/>
    <property type="match status" value="1"/>
</dbReference>
<dbReference type="GO" id="GO:0008270">
    <property type="term" value="F:zinc ion binding"/>
    <property type="evidence" value="ECO:0007669"/>
    <property type="project" value="UniProtKB-KW"/>
</dbReference>
<accession>A0A0B7KTB1</accession>